<dbReference type="InterPro" id="IPR008254">
    <property type="entry name" value="Flavodoxin/NO_synth"/>
</dbReference>
<keyword evidence="2" id="KW-0285">Flavoprotein</keyword>
<dbReference type="GO" id="GO:0050660">
    <property type="term" value="F:flavin adenine dinucleotide binding"/>
    <property type="evidence" value="ECO:0007669"/>
    <property type="project" value="TreeGrafter"/>
</dbReference>
<dbReference type="NCBIfam" id="NF006531">
    <property type="entry name" value="PRK09004.1"/>
    <property type="match status" value="1"/>
</dbReference>
<evidence type="ECO:0000256" key="1">
    <source>
        <dbReference type="ARBA" id="ARBA00001917"/>
    </source>
</evidence>
<dbReference type="Gene3D" id="3.40.50.360">
    <property type="match status" value="1"/>
</dbReference>
<comment type="cofactor">
    <cofactor evidence="1">
        <name>FMN</name>
        <dbReference type="ChEBI" id="CHEBI:58210"/>
    </cofactor>
</comment>
<dbReference type="Pfam" id="PF00258">
    <property type="entry name" value="Flavodoxin_1"/>
    <property type="match status" value="1"/>
</dbReference>
<gene>
    <name evidence="5" type="primary">mioC</name>
    <name evidence="5" type="ORF">GTQ48_16165</name>
</gene>
<comment type="caution">
    <text evidence="5">The sequence shown here is derived from an EMBL/GenBank/DDBJ whole genome shotgun (WGS) entry which is preliminary data.</text>
</comment>
<accession>A0A6N9TKQ5</accession>
<organism evidence="5 6">
    <name type="scientific">Alteromonas genovensis</name>
    <dbReference type="NCBI Taxonomy" id="471225"/>
    <lineage>
        <taxon>Bacteria</taxon>
        <taxon>Pseudomonadati</taxon>
        <taxon>Pseudomonadota</taxon>
        <taxon>Gammaproteobacteria</taxon>
        <taxon>Alteromonadales</taxon>
        <taxon>Alteromonadaceae</taxon>
        <taxon>Alteromonas/Salinimonas group</taxon>
        <taxon>Alteromonas</taxon>
    </lineage>
</organism>
<dbReference type="PANTHER" id="PTHR19384">
    <property type="entry name" value="NITRIC OXIDE SYNTHASE-RELATED"/>
    <property type="match status" value="1"/>
</dbReference>
<dbReference type="AlphaFoldDB" id="A0A6N9TKQ5"/>
<dbReference type="GO" id="GO:0005829">
    <property type="term" value="C:cytosol"/>
    <property type="evidence" value="ECO:0007669"/>
    <property type="project" value="TreeGrafter"/>
</dbReference>
<dbReference type="PROSITE" id="PS50902">
    <property type="entry name" value="FLAVODOXIN_LIKE"/>
    <property type="match status" value="1"/>
</dbReference>
<evidence type="ECO:0000313" key="6">
    <source>
        <dbReference type="Proteomes" id="UP000471381"/>
    </source>
</evidence>
<dbReference type="SUPFAM" id="SSF52218">
    <property type="entry name" value="Flavoproteins"/>
    <property type="match status" value="1"/>
</dbReference>
<evidence type="ECO:0000256" key="3">
    <source>
        <dbReference type="ARBA" id="ARBA00022643"/>
    </source>
</evidence>
<evidence type="ECO:0000259" key="4">
    <source>
        <dbReference type="PROSITE" id="PS50902"/>
    </source>
</evidence>
<evidence type="ECO:0000256" key="2">
    <source>
        <dbReference type="ARBA" id="ARBA00022630"/>
    </source>
</evidence>
<name>A0A6N9TKQ5_9ALTE</name>
<dbReference type="InterPro" id="IPR029039">
    <property type="entry name" value="Flavoprotein-like_sf"/>
</dbReference>
<feature type="domain" description="Flavodoxin-like" evidence="4">
    <location>
        <begin position="5"/>
        <end position="142"/>
    </location>
</feature>
<dbReference type="PANTHER" id="PTHR19384:SF128">
    <property type="entry name" value="NADPH OXIDOREDUCTASE A"/>
    <property type="match status" value="1"/>
</dbReference>
<dbReference type="GO" id="GO:0016491">
    <property type="term" value="F:oxidoreductase activity"/>
    <property type="evidence" value="ECO:0007669"/>
    <property type="project" value="TreeGrafter"/>
</dbReference>
<dbReference type="RefSeq" id="WP_163107596.1">
    <property type="nucleotide sequence ID" value="NZ_JAAAWO010000015.1"/>
</dbReference>
<keyword evidence="3" id="KW-0288">FMN</keyword>
<evidence type="ECO:0000313" key="5">
    <source>
        <dbReference type="EMBL" id="NDW17052.1"/>
    </source>
</evidence>
<dbReference type="EMBL" id="JAAAWO010000015">
    <property type="protein sequence ID" value="NDW17052.1"/>
    <property type="molecule type" value="Genomic_DNA"/>
</dbReference>
<sequence>MTKHFEIIVGTMLGAAEYVADALAETLKQKGFTYTIHLEPNLDNISTSAHWLVCTSTHGAGELPDNIQPFAGQLKTTDLSSVSAYIVGLGDTSYDTFCYGAKTMESLITECGGTLNTPALHVDVLEHPIPEDIASEWFEGVLDPA</sequence>
<protein>
    <submittedName>
        <fullName evidence="5">FMN-binding protein MioC</fullName>
    </submittedName>
</protein>
<dbReference type="Proteomes" id="UP000471381">
    <property type="component" value="Unassembled WGS sequence"/>
</dbReference>
<keyword evidence="6" id="KW-1185">Reference proteome</keyword>
<dbReference type="GO" id="GO:0010181">
    <property type="term" value="F:FMN binding"/>
    <property type="evidence" value="ECO:0007669"/>
    <property type="project" value="InterPro"/>
</dbReference>
<proteinExistence type="predicted"/>
<reference evidence="5 6" key="1">
    <citation type="submission" date="2020-01" db="EMBL/GenBank/DDBJ databases">
        <title>Genomes of bacteria type strains.</title>
        <authorList>
            <person name="Chen J."/>
            <person name="Zhu S."/>
            <person name="Yang J."/>
        </authorList>
    </citation>
    <scope>NUCLEOTIDE SEQUENCE [LARGE SCALE GENOMIC DNA]</scope>
    <source>
        <strain evidence="5 6">LMG 24078</strain>
    </source>
</reference>